<sequence length="219" mass="24757">MSWNPHGWAGHPTSPYGNPGGYIPAGFQPNPQVWYPPTGNAVPSSPPANNQQRSAKYPSLNPILAEDTTLLRFDLKMKPSLAIMTSVYYSHRPMIVFAKQTQKMRLISKSFPWTIDIESLSPVTVEDVWEAMYGALQQPIMESEWGFIVRDGKKRKEIEGTMKKRLTADPNTDKRALRIDYLGETTLFRGMEKDDEFAKAALLPGAKSWLETWVIKLIS</sequence>
<feature type="region of interest" description="Disordered" evidence="1">
    <location>
        <begin position="34"/>
        <end position="58"/>
    </location>
</feature>
<dbReference type="AlphaFoldDB" id="A0A9P6ED63"/>
<dbReference type="InterPro" id="IPR046522">
    <property type="entry name" value="DUF6699"/>
</dbReference>
<evidence type="ECO:0000313" key="3">
    <source>
        <dbReference type="EMBL" id="KAF9526912.1"/>
    </source>
</evidence>
<evidence type="ECO:0000256" key="1">
    <source>
        <dbReference type="SAM" id="MobiDB-lite"/>
    </source>
</evidence>
<feature type="domain" description="DUF6699" evidence="2">
    <location>
        <begin position="71"/>
        <end position="194"/>
    </location>
</feature>
<feature type="compositionally biased region" description="Polar residues" evidence="1">
    <location>
        <begin position="41"/>
        <end position="54"/>
    </location>
</feature>
<proteinExistence type="predicted"/>
<dbReference type="Pfam" id="PF20415">
    <property type="entry name" value="DUF6699"/>
    <property type="match status" value="1"/>
</dbReference>
<name>A0A9P6ED63_9AGAR</name>
<evidence type="ECO:0000313" key="4">
    <source>
        <dbReference type="Proteomes" id="UP000807306"/>
    </source>
</evidence>
<gene>
    <name evidence="3" type="ORF">CPB83DRAFT_857195</name>
</gene>
<dbReference type="OrthoDB" id="21474at2759"/>
<keyword evidence="4" id="KW-1185">Reference proteome</keyword>
<accession>A0A9P6ED63</accession>
<dbReference type="Proteomes" id="UP000807306">
    <property type="component" value="Unassembled WGS sequence"/>
</dbReference>
<organism evidence="3 4">
    <name type="scientific">Crepidotus variabilis</name>
    <dbReference type="NCBI Taxonomy" id="179855"/>
    <lineage>
        <taxon>Eukaryota</taxon>
        <taxon>Fungi</taxon>
        <taxon>Dikarya</taxon>
        <taxon>Basidiomycota</taxon>
        <taxon>Agaricomycotina</taxon>
        <taxon>Agaricomycetes</taxon>
        <taxon>Agaricomycetidae</taxon>
        <taxon>Agaricales</taxon>
        <taxon>Agaricineae</taxon>
        <taxon>Crepidotaceae</taxon>
        <taxon>Crepidotus</taxon>
    </lineage>
</organism>
<comment type="caution">
    <text evidence="3">The sequence shown here is derived from an EMBL/GenBank/DDBJ whole genome shotgun (WGS) entry which is preliminary data.</text>
</comment>
<dbReference type="EMBL" id="MU157866">
    <property type="protein sequence ID" value="KAF9526912.1"/>
    <property type="molecule type" value="Genomic_DNA"/>
</dbReference>
<protein>
    <recommendedName>
        <fullName evidence="2">DUF6699 domain-containing protein</fullName>
    </recommendedName>
</protein>
<evidence type="ECO:0000259" key="2">
    <source>
        <dbReference type="Pfam" id="PF20415"/>
    </source>
</evidence>
<reference evidence="3" key="1">
    <citation type="submission" date="2020-11" db="EMBL/GenBank/DDBJ databases">
        <authorList>
            <consortium name="DOE Joint Genome Institute"/>
            <person name="Ahrendt S."/>
            <person name="Riley R."/>
            <person name="Andreopoulos W."/>
            <person name="Labutti K."/>
            <person name="Pangilinan J."/>
            <person name="Ruiz-Duenas F.J."/>
            <person name="Barrasa J.M."/>
            <person name="Sanchez-Garcia M."/>
            <person name="Camarero S."/>
            <person name="Miyauchi S."/>
            <person name="Serrano A."/>
            <person name="Linde D."/>
            <person name="Babiker R."/>
            <person name="Drula E."/>
            <person name="Ayuso-Fernandez I."/>
            <person name="Pacheco R."/>
            <person name="Padilla G."/>
            <person name="Ferreira P."/>
            <person name="Barriuso J."/>
            <person name="Kellner H."/>
            <person name="Castanera R."/>
            <person name="Alfaro M."/>
            <person name="Ramirez L."/>
            <person name="Pisabarro A.G."/>
            <person name="Kuo A."/>
            <person name="Tritt A."/>
            <person name="Lipzen A."/>
            <person name="He G."/>
            <person name="Yan M."/>
            <person name="Ng V."/>
            <person name="Cullen D."/>
            <person name="Martin F."/>
            <person name="Rosso M.-N."/>
            <person name="Henrissat B."/>
            <person name="Hibbett D."/>
            <person name="Martinez A.T."/>
            <person name="Grigoriev I.V."/>
        </authorList>
    </citation>
    <scope>NUCLEOTIDE SEQUENCE</scope>
    <source>
        <strain evidence="3">CBS 506.95</strain>
    </source>
</reference>